<keyword evidence="3" id="KW-1185">Reference proteome</keyword>
<dbReference type="EMBL" id="ML995874">
    <property type="protein sequence ID" value="KAF2766289.1"/>
    <property type="molecule type" value="Genomic_DNA"/>
</dbReference>
<gene>
    <name evidence="2" type="ORF">EJ03DRAFT_182769</name>
</gene>
<dbReference type="OrthoDB" id="2583188at2759"/>
<feature type="compositionally biased region" description="Pro residues" evidence="1">
    <location>
        <begin position="41"/>
        <end position="50"/>
    </location>
</feature>
<dbReference type="AlphaFoldDB" id="A0A6G1L173"/>
<accession>A0A6G1L173</accession>
<name>A0A6G1L173_9PEZI</name>
<evidence type="ECO:0000313" key="2">
    <source>
        <dbReference type="EMBL" id="KAF2766289.1"/>
    </source>
</evidence>
<feature type="compositionally biased region" description="Basic and acidic residues" evidence="1">
    <location>
        <begin position="1"/>
        <end position="25"/>
    </location>
</feature>
<dbReference type="Proteomes" id="UP000799436">
    <property type="component" value="Unassembled WGS sequence"/>
</dbReference>
<evidence type="ECO:0000313" key="3">
    <source>
        <dbReference type="Proteomes" id="UP000799436"/>
    </source>
</evidence>
<protein>
    <recommendedName>
        <fullName evidence="4">DUF4185 domain-containing protein</fullName>
    </recommendedName>
</protein>
<evidence type="ECO:0008006" key="4">
    <source>
        <dbReference type="Google" id="ProtNLM"/>
    </source>
</evidence>
<proteinExistence type="predicted"/>
<feature type="region of interest" description="Disordered" evidence="1">
    <location>
        <begin position="1"/>
        <end position="50"/>
    </location>
</feature>
<reference evidence="2" key="1">
    <citation type="journal article" date="2020" name="Stud. Mycol.">
        <title>101 Dothideomycetes genomes: a test case for predicting lifestyles and emergence of pathogens.</title>
        <authorList>
            <person name="Haridas S."/>
            <person name="Albert R."/>
            <person name="Binder M."/>
            <person name="Bloem J."/>
            <person name="Labutti K."/>
            <person name="Salamov A."/>
            <person name="Andreopoulos B."/>
            <person name="Baker S."/>
            <person name="Barry K."/>
            <person name="Bills G."/>
            <person name="Bluhm B."/>
            <person name="Cannon C."/>
            <person name="Castanera R."/>
            <person name="Culley D."/>
            <person name="Daum C."/>
            <person name="Ezra D."/>
            <person name="Gonzalez J."/>
            <person name="Henrissat B."/>
            <person name="Kuo A."/>
            <person name="Liang C."/>
            <person name="Lipzen A."/>
            <person name="Lutzoni F."/>
            <person name="Magnuson J."/>
            <person name="Mondo S."/>
            <person name="Nolan M."/>
            <person name="Ohm R."/>
            <person name="Pangilinan J."/>
            <person name="Park H.-J."/>
            <person name="Ramirez L."/>
            <person name="Alfaro M."/>
            <person name="Sun H."/>
            <person name="Tritt A."/>
            <person name="Yoshinaga Y."/>
            <person name="Zwiers L.-H."/>
            <person name="Turgeon B."/>
            <person name="Goodwin S."/>
            <person name="Spatafora J."/>
            <person name="Crous P."/>
            <person name="Grigoriev I."/>
        </authorList>
    </citation>
    <scope>NUCLEOTIDE SEQUENCE</scope>
    <source>
        <strain evidence="2">CBS 116005</strain>
    </source>
</reference>
<organism evidence="2 3">
    <name type="scientific">Teratosphaeria nubilosa</name>
    <dbReference type="NCBI Taxonomy" id="161662"/>
    <lineage>
        <taxon>Eukaryota</taxon>
        <taxon>Fungi</taxon>
        <taxon>Dikarya</taxon>
        <taxon>Ascomycota</taxon>
        <taxon>Pezizomycotina</taxon>
        <taxon>Dothideomycetes</taxon>
        <taxon>Dothideomycetidae</taxon>
        <taxon>Mycosphaerellales</taxon>
        <taxon>Teratosphaeriaceae</taxon>
        <taxon>Teratosphaeria</taxon>
    </lineage>
</organism>
<evidence type="ECO:0000256" key="1">
    <source>
        <dbReference type="SAM" id="MobiDB-lite"/>
    </source>
</evidence>
<sequence length="426" mass="46908">MPDFHKIFDSAKDKAQKYIGDHNERPGSGPGAPLGPIQDAPEPPSDQPPLIPKLKGQPKALGLASDPNLNRDSISACMTRFHDRVFWISRDCQLMQQDGKVQPFPIISSTASWTDCNPDGSPKLQEVPPRADVWQSVALRQYGQNSTDHSFFPNGHGEGHPANGGCDNGTRYAIWPDCPPVVSSIAQDGHITAYSIIKKAQIKGLESINNYPAAALHRIDYKPSHHGRNPHSLPEVKVLDPHFWPGDVPPYGNTGHVFSPDNATVYLFGNSNGVTALAKVPRAEIPTKSHYRYWVNGQWVSETPKLTTPGLNIRNSTAGGQGTYYYSPYWRRYVWIGGSPFPGAQFHIATAPAPEGPWTQPQMFWEGQNGSDGLGAYSLQANPGLMPDAFWRAEQGANGMFLTYTKIDDFGKGSQYTSPLVYVEWE</sequence>